<dbReference type="Proteomes" id="UP000694920">
    <property type="component" value="Unplaced"/>
</dbReference>
<dbReference type="FunFam" id="3.40.50.720:FF:000143">
    <property type="entry name" value="Fatty acyl-CoA reductase"/>
    <property type="match status" value="1"/>
</dbReference>
<dbReference type="SUPFAM" id="SSF51735">
    <property type="entry name" value="NAD(P)-binding Rossmann-fold domains"/>
    <property type="match status" value="1"/>
</dbReference>
<dbReference type="Gene3D" id="3.40.50.720">
    <property type="entry name" value="NAD(P)-binding Rossmann-like Domain"/>
    <property type="match status" value="1"/>
</dbReference>
<dbReference type="Pfam" id="PF03015">
    <property type="entry name" value="Sterile"/>
    <property type="match status" value="1"/>
</dbReference>
<dbReference type="GO" id="GO:0035336">
    <property type="term" value="P:long-chain fatty-acyl-CoA metabolic process"/>
    <property type="evidence" value="ECO:0007669"/>
    <property type="project" value="TreeGrafter"/>
</dbReference>
<dbReference type="InterPro" id="IPR026055">
    <property type="entry name" value="FAR"/>
</dbReference>
<evidence type="ECO:0000256" key="10">
    <source>
        <dbReference type="RuleBase" id="RU363097"/>
    </source>
</evidence>
<feature type="domain" description="Fatty acyl-CoA reductase C-terminal" evidence="11">
    <location>
        <begin position="366"/>
        <end position="453"/>
    </location>
</feature>
<evidence type="ECO:0000256" key="8">
    <source>
        <dbReference type="ARBA" id="ARBA00023136"/>
    </source>
</evidence>
<keyword evidence="5 10" id="KW-0521">NADP</keyword>
<dbReference type="CDD" id="cd05236">
    <property type="entry name" value="FAR-N_SDR_e"/>
    <property type="match status" value="1"/>
</dbReference>
<keyword evidence="10" id="KW-0560">Oxidoreductase</keyword>
<dbReference type="GO" id="GO:0016020">
    <property type="term" value="C:membrane"/>
    <property type="evidence" value="ECO:0007669"/>
    <property type="project" value="UniProtKB-SubCell"/>
</dbReference>
<dbReference type="PANTHER" id="PTHR11011:SF45">
    <property type="entry name" value="FATTY ACYL-COA REDUCTASE CG8306-RELATED"/>
    <property type="match status" value="1"/>
</dbReference>
<evidence type="ECO:0000256" key="7">
    <source>
        <dbReference type="ARBA" id="ARBA00023098"/>
    </source>
</evidence>
<evidence type="ECO:0000313" key="14">
    <source>
        <dbReference type="RefSeq" id="XP_015602413.1"/>
    </source>
</evidence>
<keyword evidence="6" id="KW-1133">Transmembrane helix</keyword>
<dbReference type="AlphaFoldDB" id="A0AAJ7C5N5"/>
<keyword evidence="13" id="KW-1185">Reference proteome</keyword>
<dbReference type="InterPro" id="IPR013120">
    <property type="entry name" value="FAR_NAD-bd"/>
</dbReference>
<comment type="catalytic activity">
    <reaction evidence="9 10">
        <text>a long-chain fatty acyl-CoA + 2 NADPH + 2 H(+) = a long-chain primary fatty alcohol + 2 NADP(+) + CoA</text>
        <dbReference type="Rhea" id="RHEA:52716"/>
        <dbReference type="ChEBI" id="CHEBI:15378"/>
        <dbReference type="ChEBI" id="CHEBI:57287"/>
        <dbReference type="ChEBI" id="CHEBI:57783"/>
        <dbReference type="ChEBI" id="CHEBI:58349"/>
        <dbReference type="ChEBI" id="CHEBI:77396"/>
        <dbReference type="ChEBI" id="CHEBI:83139"/>
        <dbReference type="EC" id="1.2.1.84"/>
    </reaction>
</comment>
<evidence type="ECO:0000259" key="11">
    <source>
        <dbReference type="Pfam" id="PF03015"/>
    </source>
</evidence>
<dbReference type="GeneID" id="107271209"/>
<comment type="similarity">
    <text evidence="2 10">Belongs to the fatty acyl-CoA reductase family.</text>
</comment>
<dbReference type="RefSeq" id="XP_015602413.1">
    <property type="nucleotide sequence ID" value="XM_015746927.2"/>
</dbReference>
<evidence type="ECO:0000256" key="5">
    <source>
        <dbReference type="ARBA" id="ARBA00022857"/>
    </source>
</evidence>
<evidence type="ECO:0000259" key="12">
    <source>
        <dbReference type="Pfam" id="PF07993"/>
    </source>
</evidence>
<evidence type="ECO:0000256" key="9">
    <source>
        <dbReference type="ARBA" id="ARBA00052530"/>
    </source>
</evidence>
<feature type="domain" description="Thioester reductase (TE)" evidence="12">
    <location>
        <begin position="18"/>
        <end position="288"/>
    </location>
</feature>
<evidence type="ECO:0000256" key="2">
    <source>
        <dbReference type="ARBA" id="ARBA00005928"/>
    </source>
</evidence>
<comment type="subcellular location">
    <subcellularLocation>
        <location evidence="1">Membrane</location>
        <topology evidence="1">Multi-pass membrane protein</topology>
    </subcellularLocation>
</comment>
<keyword evidence="4" id="KW-0812">Transmembrane</keyword>
<evidence type="ECO:0000256" key="1">
    <source>
        <dbReference type="ARBA" id="ARBA00004141"/>
    </source>
</evidence>
<sequence>MSENSDIANWFAGKSVFITGATGFLGKVLIEKLLRSCPDVGPIYVLVRRKKGCESHDRIKEIIESKIFDNVKKTQGDLTTRIHAIPGDLSEPYLGICPKDREILEKTVSVVFHSAATVRFTECLRLAITVNVAATKTLMELCCGMEKLESAIHVSTAYANCTHEIIEERIYEPPVDAQKSLQWVDDFDDDILDFVTPRILKNHPNTYTFTKALGEQVVNEYAKKLPIAIVRPSIVTASWKEPEPGWIDSPNGPAGLIIFAKYGFVQSLPLSRNTIADLIPIDICVNLIIAAAWRTGKDRNYKTEIPIYNNVSGPFNPIRWRQFIEEINACNYRYGLIGGIFNTKVSLSSNRLTHFLRWNILQFTLVNILDLVAWSIWKNPIFRSAHRKIGKYMENVVYFSENEWDFQKSNVDDLYQRLSPTDQRIFDFNVRNINWKEYISQYVLGIKKHVMKENEESTPAIRRKNRIIKMISRVVKYSVLISSGYFAFNYYKLSMPSF</sequence>
<dbReference type="GO" id="GO:0005777">
    <property type="term" value="C:peroxisome"/>
    <property type="evidence" value="ECO:0007669"/>
    <property type="project" value="TreeGrafter"/>
</dbReference>
<name>A0AAJ7C5N5_CEPCN</name>
<evidence type="ECO:0000256" key="6">
    <source>
        <dbReference type="ARBA" id="ARBA00022989"/>
    </source>
</evidence>
<keyword evidence="3 10" id="KW-0444">Lipid biosynthesis</keyword>
<dbReference type="GO" id="GO:0102965">
    <property type="term" value="F:alcohol-forming long-chain fatty acyl-CoA reductase activity"/>
    <property type="evidence" value="ECO:0007669"/>
    <property type="project" value="UniProtKB-EC"/>
</dbReference>
<dbReference type="EC" id="1.2.1.84" evidence="10"/>
<keyword evidence="8" id="KW-0472">Membrane</keyword>
<dbReference type="KEGG" id="ccin:107271209"/>
<evidence type="ECO:0000313" key="13">
    <source>
        <dbReference type="Proteomes" id="UP000694920"/>
    </source>
</evidence>
<dbReference type="CDD" id="cd09071">
    <property type="entry name" value="FAR_C"/>
    <property type="match status" value="1"/>
</dbReference>
<comment type="function">
    <text evidence="10">Catalyzes the reduction of fatty acyl-CoA to fatty alcohols.</text>
</comment>
<accession>A0AAJ7C5N5</accession>
<gene>
    <name evidence="14" type="primary">LOC107271209</name>
</gene>
<organism evidence="13 14">
    <name type="scientific">Cephus cinctus</name>
    <name type="common">Wheat stem sawfly</name>
    <dbReference type="NCBI Taxonomy" id="211228"/>
    <lineage>
        <taxon>Eukaryota</taxon>
        <taxon>Metazoa</taxon>
        <taxon>Ecdysozoa</taxon>
        <taxon>Arthropoda</taxon>
        <taxon>Hexapoda</taxon>
        <taxon>Insecta</taxon>
        <taxon>Pterygota</taxon>
        <taxon>Neoptera</taxon>
        <taxon>Endopterygota</taxon>
        <taxon>Hymenoptera</taxon>
        <taxon>Cephoidea</taxon>
        <taxon>Cephidae</taxon>
        <taxon>Cephus</taxon>
    </lineage>
</organism>
<reference evidence="14" key="1">
    <citation type="submission" date="2025-08" db="UniProtKB">
        <authorList>
            <consortium name="RefSeq"/>
        </authorList>
    </citation>
    <scope>IDENTIFICATION</scope>
</reference>
<dbReference type="Pfam" id="PF07993">
    <property type="entry name" value="NAD_binding_4"/>
    <property type="match status" value="1"/>
</dbReference>
<protein>
    <recommendedName>
        <fullName evidence="10">Fatty acyl-CoA reductase</fullName>
        <ecNumber evidence="10">1.2.1.84</ecNumber>
    </recommendedName>
</protein>
<dbReference type="PANTHER" id="PTHR11011">
    <property type="entry name" value="MALE STERILITY PROTEIN 2-RELATED"/>
    <property type="match status" value="1"/>
</dbReference>
<proteinExistence type="inferred from homology"/>
<keyword evidence="7 10" id="KW-0443">Lipid metabolism</keyword>
<evidence type="ECO:0000256" key="3">
    <source>
        <dbReference type="ARBA" id="ARBA00022516"/>
    </source>
</evidence>
<evidence type="ECO:0000256" key="4">
    <source>
        <dbReference type="ARBA" id="ARBA00022692"/>
    </source>
</evidence>
<dbReference type="InterPro" id="IPR036291">
    <property type="entry name" value="NAD(P)-bd_dom_sf"/>
</dbReference>
<dbReference type="GO" id="GO:0080019">
    <property type="term" value="F:alcohol-forming very long-chain fatty acyl-CoA reductase activity"/>
    <property type="evidence" value="ECO:0007669"/>
    <property type="project" value="InterPro"/>
</dbReference>
<dbReference type="InterPro" id="IPR033640">
    <property type="entry name" value="FAR_C"/>
</dbReference>